<dbReference type="GO" id="GO:0005737">
    <property type="term" value="C:cytoplasm"/>
    <property type="evidence" value="ECO:0007669"/>
    <property type="project" value="TreeGrafter"/>
</dbReference>
<accession>A0A853EWM4</accession>
<evidence type="ECO:0000313" key="2">
    <source>
        <dbReference type="EMBL" id="NYS93278.1"/>
    </source>
</evidence>
<dbReference type="GO" id="GO:0004029">
    <property type="term" value="F:aldehyde dehydrogenase (NAD+) activity"/>
    <property type="evidence" value="ECO:0007669"/>
    <property type="project" value="TreeGrafter"/>
</dbReference>
<dbReference type="Gene3D" id="3.40.50.720">
    <property type="entry name" value="NAD(P)-binding Rossmann-like Domain"/>
    <property type="match status" value="1"/>
</dbReference>
<dbReference type="Proteomes" id="UP000561011">
    <property type="component" value="Unassembled WGS sequence"/>
</dbReference>
<gene>
    <name evidence="2" type="ORF">HZZ10_07015</name>
</gene>
<dbReference type="InterPro" id="IPR036291">
    <property type="entry name" value="NAD(P)-bd_dom_sf"/>
</dbReference>
<dbReference type="PANTHER" id="PTHR48079">
    <property type="entry name" value="PROTEIN YEEZ"/>
    <property type="match status" value="1"/>
</dbReference>
<feature type="domain" description="NAD-dependent epimerase/dehydratase" evidence="1">
    <location>
        <begin position="3"/>
        <end position="253"/>
    </location>
</feature>
<sequence length="359" mass="38596">MRVVVVGASGNAGTGLLRALHAAPEVTSVVGVSRRRPDLDVEPFRGVEWFQRDVALEDLTRDGSRERVLVDDLAQVFAGADAVVHLAWLIQPNRDRELLRRTNVEGTRHVALAAAAAGVPHLVVASSVGAYSPVDDDSPRDESWSTGGIPTSHYSVDKAAQERVLDDVEAAHPEMVVTRLRPALIFQPDAGAEIARYFLGPLVPRSVLRPGVLPLVPLPTGLRLQVVHADDVGRAYLAAVLHRDAARGAFNIAHDQVLRADELASILDHGRSVGVPPAVLRRLVSIAYDLRLIPTDPGWLDMAMGAPLMSTDRARSLLGWEPQHSAADTLEDLLHGLASMEGLASPPMQATRTSARGQT</sequence>
<dbReference type="AlphaFoldDB" id="A0A853EWM4"/>
<dbReference type="InterPro" id="IPR001509">
    <property type="entry name" value="Epimerase_deHydtase"/>
</dbReference>
<organism evidence="2 3">
    <name type="scientific">Sanguibacter inulinus</name>
    <dbReference type="NCBI Taxonomy" id="60922"/>
    <lineage>
        <taxon>Bacteria</taxon>
        <taxon>Bacillati</taxon>
        <taxon>Actinomycetota</taxon>
        <taxon>Actinomycetes</taxon>
        <taxon>Micrococcales</taxon>
        <taxon>Sanguibacteraceae</taxon>
        <taxon>Sanguibacter</taxon>
    </lineage>
</organism>
<keyword evidence="3" id="KW-1185">Reference proteome</keyword>
<evidence type="ECO:0000259" key="1">
    <source>
        <dbReference type="Pfam" id="PF01370"/>
    </source>
</evidence>
<reference evidence="2 3" key="1">
    <citation type="submission" date="2020-07" db="EMBL/GenBank/DDBJ databases">
        <title>MOT database genomes.</title>
        <authorList>
            <person name="Joseph S."/>
            <person name="Aduse-Opoku J."/>
            <person name="Hashim A."/>
            <person name="Wade W."/>
            <person name="Curtis M."/>
        </authorList>
    </citation>
    <scope>NUCLEOTIDE SEQUENCE [LARGE SCALE GENOMIC DNA]</scope>
    <source>
        <strain evidence="2 3">DSM 100099</strain>
    </source>
</reference>
<dbReference type="RefSeq" id="WP_179912968.1">
    <property type="nucleotide sequence ID" value="NZ_JACBYE010000012.1"/>
</dbReference>
<dbReference type="InterPro" id="IPR051783">
    <property type="entry name" value="NAD(P)-dependent_oxidoreduct"/>
</dbReference>
<name>A0A853EWM4_9MICO</name>
<comment type="caution">
    <text evidence="2">The sequence shown here is derived from an EMBL/GenBank/DDBJ whole genome shotgun (WGS) entry which is preliminary data.</text>
</comment>
<dbReference type="PANTHER" id="PTHR48079:SF6">
    <property type="entry name" value="NAD(P)-BINDING DOMAIN-CONTAINING PROTEIN-RELATED"/>
    <property type="match status" value="1"/>
</dbReference>
<dbReference type="Pfam" id="PF01370">
    <property type="entry name" value="Epimerase"/>
    <property type="match status" value="1"/>
</dbReference>
<evidence type="ECO:0000313" key="3">
    <source>
        <dbReference type="Proteomes" id="UP000561011"/>
    </source>
</evidence>
<dbReference type="EMBL" id="JACBYE010000012">
    <property type="protein sequence ID" value="NYS93278.1"/>
    <property type="molecule type" value="Genomic_DNA"/>
</dbReference>
<dbReference type="SUPFAM" id="SSF51735">
    <property type="entry name" value="NAD(P)-binding Rossmann-fold domains"/>
    <property type="match status" value="1"/>
</dbReference>
<proteinExistence type="predicted"/>
<protein>
    <submittedName>
        <fullName evidence="2">NAD-dependent epimerase/dehydratase family protein</fullName>
    </submittedName>
</protein>